<name>A0ACC3SZ44_LIPKO</name>
<gene>
    <name evidence="1" type="ORF">V1525DRAFT_405416</name>
</gene>
<sequence>MNIKNGFIASLGLGLILAHACLCAAEPTKLCLVKLSGLLGPLSKVSNDYWLLLENNLLEAKHTPFYDNRVIGVSNYVNVTVESQSSSNTALLYMYNNDGGLGKNIAFVKYNNKGYHFTTDDQFLGPIFIGSNDLGLSISLSFCMTYSYDWTYSPSSKVITPAGEVLVWL</sequence>
<dbReference type="Proteomes" id="UP001433508">
    <property type="component" value="Unassembled WGS sequence"/>
</dbReference>
<organism evidence="1 2">
    <name type="scientific">Lipomyces kononenkoae</name>
    <name type="common">Yeast</name>
    <dbReference type="NCBI Taxonomy" id="34357"/>
    <lineage>
        <taxon>Eukaryota</taxon>
        <taxon>Fungi</taxon>
        <taxon>Dikarya</taxon>
        <taxon>Ascomycota</taxon>
        <taxon>Saccharomycotina</taxon>
        <taxon>Lipomycetes</taxon>
        <taxon>Lipomycetales</taxon>
        <taxon>Lipomycetaceae</taxon>
        <taxon>Lipomyces</taxon>
    </lineage>
</organism>
<evidence type="ECO:0000313" key="1">
    <source>
        <dbReference type="EMBL" id="KAK9236922.1"/>
    </source>
</evidence>
<accession>A0ACC3SZ44</accession>
<keyword evidence="2" id="KW-1185">Reference proteome</keyword>
<comment type="caution">
    <text evidence="1">The sequence shown here is derived from an EMBL/GenBank/DDBJ whole genome shotgun (WGS) entry which is preliminary data.</text>
</comment>
<dbReference type="EMBL" id="MU971377">
    <property type="protein sequence ID" value="KAK9236922.1"/>
    <property type="molecule type" value="Genomic_DNA"/>
</dbReference>
<evidence type="ECO:0000313" key="2">
    <source>
        <dbReference type="Proteomes" id="UP001433508"/>
    </source>
</evidence>
<reference evidence="2" key="1">
    <citation type="journal article" date="2024" name="Front. Bioeng. Biotechnol.">
        <title>Genome-scale model development and genomic sequencing of the oleaginous clade Lipomyces.</title>
        <authorList>
            <person name="Czajka J.J."/>
            <person name="Han Y."/>
            <person name="Kim J."/>
            <person name="Mondo S.J."/>
            <person name="Hofstad B.A."/>
            <person name="Robles A."/>
            <person name="Haridas S."/>
            <person name="Riley R."/>
            <person name="LaButti K."/>
            <person name="Pangilinan J."/>
            <person name="Andreopoulos W."/>
            <person name="Lipzen A."/>
            <person name="Yan J."/>
            <person name="Wang M."/>
            <person name="Ng V."/>
            <person name="Grigoriev I.V."/>
            <person name="Spatafora J.W."/>
            <person name="Magnuson J.K."/>
            <person name="Baker S.E."/>
            <person name="Pomraning K.R."/>
        </authorList>
    </citation>
    <scope>NUCLEOTIDE SEQUENCE [LARGE SCALE GENOMIC DNA]</scope>
    <source>
        <strain evidence="2">CBS 7786</strain>
    </source>
</reference>
<protein>
    <submittedName>
        <fullName evidence="1">Uncharacterized protein</fullName>
    </submittedName>
</protein>
<proteinExistence type="predicted"/>